<name>A0ABQ9WWN1_9EUKA</name>
<evidence type="ECO:0008006" key="4">
    <source>
        <dbReference type="Google" id="ProtNLM"/>
    </source>
</evidence>
<feature type="region of interest" description="Disordered" evidence="1">
    <location>
        <begin position="501"/>
        <end position="567"/>
    </location>
</feature>
<accession>A0ABQ9WWN1</accession>
<organism evidence="2 3">
    <name type="scientific">Blattamonas nauphoetae</name>
    <dbReference type="NCBI Taxonomy" id="2049346"/>
    <lineage>
        <taxon>Eukaryota</taxon>
        <taxon>Metamonada</taxon>
        <taxon>Preaxostyla</taxon>
        <taxon>Oxymonadida</taxon>
        <taxon>Blattamonas</taxon>
    </lineage>
</organism>
<keyword evidence="3" id="KW-1185">Reference proteome</keyword>
<dbReference type="EMBL" id="JARBJD010000322">
    <property type="protein sequence ID" value="KAK2943904.1"/>
    <property type="molecule type" value="Genomic_DNA"/>
</dbReference>
<evidence type="ECO:0000313" key="3">
    <source>
        <dbReference type="Proteomes" id="UP001281761"/>
    </source>
</evidence>
<feature type="region of interest" description="Disordered" evidence="1">
    <location>
        <begin position="919"/>
        <end position="941"/>
    </location>
</feature>
<evidence type="ECO:0000256" key="1">
    <source>
        <dbReference type="SAM" id="MobiDB-lite"/>
    </source>
</evidence>
<feature type="compositionally biased region" description="Polar residues" evidence="1">
    <location>
        <begin position="528"/>
        <end position="567"/>
    </location>
</feature>
<feature type="compositionally biased region" description="Low complexity" evidence="1">
    <location>
        <begin position="927"/>
        <end position="939"/>
    </location>
</feature>
<feature type="compositionally biased region" description="Polar residues" evidence="1">
    <location>
        <begin position="1192"/>
        <end position="1206"/>
    </location>
</feature>
<evidence type="ECO:0000313" key="2">
    <source>
        <dbReference type="EMBL" id="KAK2943904.1"/>
    </source>
</evidence>
<protein>
    <recommendedName>
        <fullName evidence="4">Mediator of RNA polymerase II transcription subunit 13</fullName>
    </recommendedName>
</protein>
<sequence length="1634" mass="180689">MCRSGYNSLQKTMSAPNFRAEFNQLRTEFNKKFVTVSKLPFFATEWDTKFKEAFHAFDNVWLFQFNHRRDIEASGQEKIRKIERADLAARMGQLLYQYYLRTSDTRFLLESYGVYTRIAQREYFGDVPLYSSSSLELEKKFRYLFRYFVDAFLLREVDTCLSCLNSVYDLMTTAELELSGSIKQWKIAESDAQHFLRIFYEACGGPSESFGHISFFGDTSHKLANVQPSQGGRYHALLLHSLTSNSSLWSAHKPIAVFFPNNLPQNLARIVLQESRPVSGSLNDYFLPNSENHRALSHQERSQIKLHKNTIAQQRKGYHLTFSNGVCFIVMYSNDQQGMIENRLFCYSTANSIISSDPEGEFLIHTLPFFVPGINLSYKRHYVAPAVPVCCQSHPQGRSVTLQDAVIVDGGQVCAGRPPVTLSRLSLNAIRMRRALEMNIFETGDCDLHTPSQSSSSLTPLVSTNSGFSRISNVEHAPLPKVQDLGSMFYSGKSYPFNVDEQDGDGTLFDHSMSLSPSPHVHQIDVVPNSTEKAPQTQPQSFQSSEPKYTSFSQTYTDTNGKLSGQMGAYQSGQQMQLLPSDGHSAVTDDNPDLGCYSTQTNSAHRSTTITSGNGQVLLASPHISILSHPPFDSLLSTLSSSSLQRPSKNALLVYISADSNVDYLGCLSDMAQTATSTAAQMSAPLFSTPQATLPKVSSPVVKPSNPLGAGSPKTALPTRLPPLAPQPDLTSGKEDEVPVQFLLFDVCVPMEQKERLFSPFGTTTQPAESFVSPQQLPQPHKLDSSDQDTPKPSLGSSSTSEDDQSKRLFYQPQDEAACPITIGGQSDVSEMMRNARAASISSRDEPFQQAGPLLARPSAVIRTDPSDEFDTSDDDGWEDDNLRLSKISPSPCISNSPKPMKPIIQQMWQTPATIHELDEEETPLRSNSSKSDDSLSTSPILPEMGQIVQPTMYRIEENDSRYDAMSYGSARNEKDDRDGGRMDHPFHHTNPHHPMGFTQTGSLIQYGNLLSNRLENDDDLYENEFDFPEREDAPVTLIRPGVDYLDFDDNETDLVERTNAPFQPAMPTGPYDSKLSPAFPPMRVQGYSAGSQTSSNFGLPLSPQMTADPSNDISSSVFTTSFFSQQPQTISEDHGMISGSVSNNFSYLSSSTDQFTTGSLVPVFIQNAHVSKSDSPPTTLSKFPLSGLTPIATTPLSQTQLSQDSSKGRSRRSGTFSGKTNQPTPTVPSSRSPPPQSQQRARVLQSPIQKLQRGFPGTSPAMLMTGITLPVLKPLTWDLNILTPLDLVPFTRKPLFVIVDSDSSQSFKSLASHTTGFPSPLAILMSPIDQIYVSCSDLLKYALLTSKTPVSPNALPITDSSHRVPLLPPSTAIGRLYTIGLTDPIQAIFLLGYPLRAHLQIESLQRKQRTELNTDHELAASENVSQYPLHPSHIPVSLFRSSHSPCECACAGIIPSVIQAQSKLSSPRSSHGLYQRPTFTDDPISLIQQQCFCPLHDLLSQGNSVVHQNVLRVRELLDRTSCVIQSLFLHSHTHQPATLSSFMTHPLLAPPPDASPLPSSLPRLSEDPFLANFIVNHTIFTTALRMHKATRGAPDSCFPSTSPALPDWWMKMPIWRELVVSIARTLNCEKLFD</sequence>
<reference evidence="2 3" key="1">
    <citation type="journal article" date="2022" name="bioRxiv">
        <title>Genomics of Preaxostyla Flagellates Illuminates Evolutionary Transitions and the Path Towards Mitochondrial Loss.</title>
        <authorList>
            <person name="Novak L.V.F."/>
            <person name="Treitli S.C."/>
            <person name="Pyrih J."/>
            <person name="Halakuc P."/>
            <person name="Pipaliya S.V."/>
            <person name="Vacek V."/>
            <person name="Brzon O."/>
            <person name="Soukal P."/>
            <person name="Eme L."/>
            <person name="Dacks J.B."/>
            <person name="Karnkowska A."/>
            <person name="Elias M."/>
            <person name="Hampl V."/>
        </authorList>
    </citation>
    <scope>NUCLEOTIDE SEQUENCE [LARGE SCALE GENOMIC DNA]</scope>
    <source>
        <strain evidence="2">NAU3</strain>
        <tissue evidence="2">Gut</tissue>
    </source>
</reference>
<feature type="region of interest" description="Disordered" evidence="1">
    <location>
        <begin position="1192"/>
        <end position="1246"/>
    </location>
</feature>
<dbReference type="InterPro" id="IPR022709">
    <property type="entry name" value="SCAI"/>
</dbReference>
<dbReference type="Pfam" id="PF12070">
    <property type="entry name" value="SCAI"/>
    <property type="match status" value="2"/>
</dbReference>
<dbReference type="PANTHER" id="PTHR21243">
    <property type="entry name" value="PROTEIN SCAI"/>
    <property type="match status" value="1"/>
</dbReference>
<proteinExistence type="predicted"/>
<comment type="caution">
    <text evidence="2">The sequence shown here is derived from an EMBL/GenBank/DDBJ whole genome shotgun (WGS) entry which is preliminary data.</text>
</comment>
<feature type="region of interest" description="Disordered" evidence="1">
    <location>
        <begin position="761"/>
        <end position="806"/>
    </location>
</feature>
<feature type="compositionally biased region" description="Polar residues" evidence="1">
    <location>
        <begin position="761"/>
        <end position="778"/>
    </location>
</feature>
<gene>
    <name evidence="2" type="ORF">BLNAU_21159</name>
</gene>
<feature type="region of interest" description="Disordered" evidence="1">
    <location>
        <begin position="835"/>
        <end position="857"/>
    </location>
</feature>
<feature type="region of interest" description="Disordered" evidence="1">
    <location>
        <begin position="695"/>
        <end position="733"/>
    </location>
</feature>
<dbReference type="Proteomes" id="UP001281761">
    <property type="component" value="Unassembled WGS sequence"/>
</dbReference>